<evidence type="ECO:0000256" key="1">
    <source>
        <dbReference type="ARBA" id="ARBA00009673"/>
    </source>
</evidence>
<accession>A0A2M8P3K0</accession>
<dbReference type="GO" id="GO:0051500">
    <property type="term" value="F:D-tyrosyl-tRNA(Tyr) deacylase activity"/>
    <property type="evidence" value="ECO:0007669"/>
    <property type="project" value="TreeGrafter"/>
</dbReference>
<dbReference type="InterPro" id="IPR003732">
    <property type="entry name" value="Daa-tRNA_deacyls_DTD"/>
</dbReference>
<comment type="caution">
    <text evidence="3">The sequence shown here is derived from an EMBL/GenBank/DDBJ whole genome shotgun (WGS) entry which is preliminary data.</text>
</comment>
<dbReference type="Gene3D" id="3.50.80.10">
    <property type="entry name" value="D-tyrosyl-tRNA(Tyr) deacylase"/>
    <property type="match status" value="1"/>
</dbReference>
<keyword evidence="2" id="KW-0820">tRNA-binding</keyword>
<dbReference type="SUPFAM" id="SSF69500">
    <property type="entry name" value="DTD-like"/>
    <property type="match status" value="1"/>
</dbReference>
<dbReference type="AlphaFoldDB" id="A0A2M8P3K0"/>
<keyword evidence="2" id="KW-0378">Hydrolase</keyword>
<dbReference type="GO" id="GO:0043908">
    <property type="term" value="F:Ser(Gly)-tRNA(Ala) hydrolase activity"/>
    <property type="evidence" value="ECO:0007669"/>
    <property type="project" value="UniProtKB-UniRule"/>
</dbReference>
<evidence type="ECO:0000313" key="4">
    <source>
        <dbReference type="Proteomes" id="UP000228921"/>
    </source>
</evidence>
<evidence type="ECO:0000256" key="2">
    <source>
        <dbReference type="HAMAP-Rule" id="MF_00518"/>
    </source>
</evidence>
<dbReference type="GO" id="GO:0005737">
    <property type="term" value="C:cytoplasm"/>
    <property type="evidence" value="ECO:0007669"/>
    <property type="project" value="UniProtKB-SubCell"/>
</dbReference>
<dbReference type="PANTHER" id="PTHR10472:SF5">
    <property type="entry name" value="D-AMINOACYL-TRNA DEACYLASE 1"/>
    <property type="match status" value="1"/>
</dbReference>
<name>A0A2M8P3K0_9CHLR</name>
<sequence length="152" mass="16319">MRVVLQRVTRASVTVDGQVVGAIDQGFLILIGVRNGDTAAEAKWLAEKIAVLRVFADEQDKFNRSLLDIGGGALVVSQFTLYGNAVGQRRPSFIEAAPLAVAAPLIEQFVGFLRQAGVQRVETGIFGAKMLVELANDGPVTLILERDAPRDS</sequence>
<keyword evidence="2" id="KW-0963">Cytoplasm</keyword>
<dbReference type="Proteomes" id="UP000228921">
    <property type="component" value="Unassembled WGS sequence"/>
</dbReference>
<dbReference type="EC" id="3.1.1.96" evidence="2"/>
<gene>
    <name evidence="2" type="primary">dtd</name>
    <name evidence="3" type="ORF">CUN51_00415</name>
</gene>
<comment type="similarity">
    <text evidence="1 2">Belongs to the DTD family.</text>
</comment>
<dbReference type="PANTHER" id="PTHR10472">
    <property type="entry name" value="D-TYROSYL-TRNA TYR DEACYLASE"/>
    <property type="match status" value="1"/>
</dbReference>
<comment type="function">
    <text evidence="2">An aminoacyl-tRNA editing enzyme that deacylates mischarged D-aminoacyl-tRNAs. Also deacylates mischarged glycyl-tRNA(Ala), protecting cells against glycine mischarging by AlaRS. Acts via tRNA-based rather than protein-based catalysis; rejects L-amino acids rather than detecting D-amino acids in the active site. By recycling D-aminoacyl-tRNA to D-amino acids and free tRNA molecules, this enzyme counteracts the toxicity associated with the formation of D-aminoacyl-tRNA entities in vivo and helps enforce protein L-homochirality.</text>
</comment>
<comment type="subunit">
    <text evidence="2">Homodimer.</text>
</comment>
<proteinExistence type="inferred from homology"/>
<comment type="subcellular location">
    <subcellularLocation>
        <location evidence="2">Cytoplasm</location>
    </subcellularLocation>
</comment>
<dbReference type="FunFam" id="3.50.80.10:FF:000001">
    <property type="entry name" value="D-aminoacyl-tRNA deacylase"/>
    <property type="match status" value="1"/>
</dbReference>
<dbReference type="GO" id="GO:0019478">
    <property type="term" value="P:D-amino acid catabolic process"/>
    <property type="evidence" value="ECO:0007669"/>
    <property type="project" value="UniProtKB-UniRule"/>
</dbReference>
<protein>
    <recommendedName>
        <fullName evidence="2">D-aminoacyl-tRNA deacylase</fullName>
        <shortName evidence="2">DTD</shortName>
        <ecNumber evidence="2">3.1.1.96</ecNumber>
    </recommendedName>
    <alternativeName>
        <fullName evidence="2">Gly-tRNA(Ala) deacylase</fullName>
        <ecNumber evidence="2">3.1.1.-</ecNumber>
    </alternativeName>
</protein>
<dbReference type="EC" id="3.1.1.-" evidence="2"/>
<organism evidence="3 4">
    <name type="scientific">Candidatus Thermofonsia Clade 1 bacterium</name>
    <dbReference type="NCBI Taxonomy" id="2364210"/>
    <lineage>
        <taxon>Bacteria</taxon>
        <taxon>Bacillati</taxon>
        <taxon>Chloroflexota</taxon>
        <taxon>Candidatus Thermofontia</taxon>
        <taxon>Candidatus Thermofonsia Clade 1</taxon>
    </lineage>
</organism>
<evidence type="ECO:0000313" key="3">
    <source>
        <dbReference type="EMBL" id="PJF32126.1"/>
    </source>
</evidence>
<dbReference type="EMBL" id="PGTK01000001">
    <property type="protein sequence ID" value="PJF32126.1"/>
    <property type="molecule type" value="Genomic_DNA"/>
</dbReference>
<comment type="domain">
    <text evidence="2">A Gly-cisPro motif from one monomer fits into the active site of the other monomer to allow specific chiral rejection of L-amino acids.</text>
</comment>
<dbReference type="HAMAP" id="MF_00518">
    <property type="entry name" value="Deacylase_Dtd"/>
    <property type="match status" value="1"/>
</dbReference>
<comment type="catalytic activity">
    <reaction evidence="2">
        <text>a D-aminoacyl-tRNA + H2O = a tRNA + a D-alpha-amino acid + H(+)</text>
        <dbReference type="Rhea" id="RHEA:13953"/>
        <dbReference type="Rhea" id="RHEA-COMP:10123"/>
        <dbReference type="Rhea" id="RHEA-COMP:10124"/>
        <dbReference type="ChEBI" id="CHEBI:15377"/>
        <dbReference type="ChEBI" id="CHEBI:15378"/>
        <dbReference type="ChEBI" id="CHEBI:59871"/>
        <dbReference type="ChEBI" id="CHEBI:78442"/>
        <dbReference type="ChEBI" id="CHEBI:79333"/>
        <dbReference type="EC" id="3.1.1.96"/>
    </reaction>
</comment>
<dbReference type="InterPro" id="IPR023509">
    <property type="entry name" value="DTD-like_sf"/>
</dbReference>
<dbReference type="NCBIfam" id="TIGR00256">
    <property type="entry name" value="D-aminoacyl-tRNA deacylase"/>
    <property type="match status" value="1"/>
</dbReference>
<dbReference type="GO" id="GO:0000049">
    <property type="term" value="F:tRNA binding"/>
    <property type="evidence" value="ECO:0007669"/>
    <property type="project" value="UniProtKB-UniRule"/>
</dbReference>
<comment type="catalytic activity">
    <reaction evidence="2">
        <text>glycyl-tRNA(Ala) + H2O = tRNA(Ala) + glycine + H(+)</text>
        <dbReference type="Rhea" id="RHEA:53744"/>
        <dbReference type="Rhea" id="RHEA-COMP:9657"/>
        <dbReference type="Rhea" id="RHEA-COMP:13640"/>
        <dbReference type="ChEBI" id="CHEBI:15377"/>
        <dbReference type="ChEBI" id="CHEBI:15378"/>
        <dbReference type="ChEBI" id="CHEBI:57305"/>
        <dbReference type="ChEBI" id="CHEBI:78442"/>
        <dbReference type="ChEBI" id="CHEBI:78522"/>
    </reaction>
</comment>
<feature type="short sequence motif" description="Gly-cisPro motif, important for rejection of L-amino acids" evidence="2">
    <location>
        <begin position="138"/>
        <end position="139"/>
    </location>
</feature>
<keyword evidence="2" id="KW-0694">RNA-binding</keyword>
<reference evidence="3 4" key="1">
    <citation type="submission" date="2017-11" db="EMBL/GenBank/DDBJ databases">
        <title>Evolution of Phototrophy in the Chloroflexi Phylum Driven by Horizontal Gene Transfer.</title>
        <authorList>
            <person name="Ward L.M."/>
            <person name="Hemp J."/>
            <person name="Shih P.M."/>
            <person name="Mcglynn S.E."/>
            <person name="Fischer W."/>
        </authorList>
    </citation>
    <scope>NUCLEOTIDE SEQUENCE [LARGE SCALE GENOMIC DNA]</scope>
    <source>
        <strain evidence="3">CP2_2F</strain>
    </source>
</reference>
<dbReference type="GO" id="GO:0106026">
    <property type="term" value="F:Gly-tRNA(Ala) deacylase activity"/>
    <property type="evidence" value="ECO:0007669"/>
    <property type="project" value="UniProtKB-UniRule"/>
</dbReference>
<dbReference type="Pfam" id="PF02580">
    <property type="entry name" value="Tyr_Deacylase"/>
    <property type="match status" value="1"/>
</dbReference>